<organism evidence="4 5">
    <name type="scientific">Rhodococcus opacus</name>
    <name type="common">Nocardia opaca</name>
    <dbReference type="NCBI Taxonomy" id="37919"/>
    <lineage>
        <taxon>Bacteria</taxon>
        <taxon>Bacillati</taxon>
        <taxon>Actinomycetota</taxon>
        <taxon>Actinomycetes</taxon>
        <taxon>Mycobacteriales</taxon>
        <taxon>Nocardiaceae</taxon>
        <taxon>Rhodococcus</taxon>
    </lineage>
</organism>
<feature type="compositionally biased region" description="Polar residues" evidence="2">
    <location>
        <begin position="1"/>
        <end position="25"/>
    </location>
</feature>
<dbReference type="PATRIC" id="fig|37919.13.peg.5555"/>
<dbReference type="InterPro" id="IPR016162">
    <property type="entry name" value="Ald_DH_N"/>
</dbReference>
<accession>A0A1B1KBF6</accession>
<gene>
    <name evidence="4" type="ORF">R1CP_26500</name>
</gene>
<dbReference type="GO" id="GO:0016620">
    <property type="term" value="F:oxidoreductase activity, acting on the aldehyde or oxo group of donors, NAD or NADP as acceptor"/>
    <property type="evidence" value="ECO:0007669"/>
    <property type="project" value="InterPro"/>
</dbReference>
<dbReference type="EMBL" id="CP009111">
    <property type="protein sequence ID" value="ANS29947.1"/>
    <property type="molecule type" value="Genomic_DNA"/>
</dbReference>
<evidence type="ECO:0000313" key="4">
    <source>
        <dbReference type="EMBL" id="ANS29947.1"/>
    </source>
</evidence>
<keyword evidence="1" id="KW-0560">Oxidoreductase</keyword>
<dbReference type="InterPro" id="IPR050740">
    <property type="entry name" value="Aldehyde_DH_Superfamily"/>
</dbReference>
<sequence>MYSTRAELSTVSTSEPEATSNTPDATSPHPDVDAALADLAEGEKTWADLSLADRRKLLDKVHDLTVQHAADWVDAAVAIKGLDPKSPLVGEEWMSGPYPLATGTAALSASLAKLEAGSSPLDGATFGTAPGGRTTVKALPLNIFDKLLLSGFSADVWLQPGIDRATAQRDAGLAQRDPSRTQGIGVVLGAGNITSIAPLDTLYELIAHNRVVALKLNPITDRLLPVLTRVLEPLISIGAVRLLTGGAEVGTYLVHHDLVDHVHMTGSALTHDAIVFGTGEEGARRKAANEPILGKAISSELGGVSPTIVLPGEWSRADIKFQAEHIATQRLHNGGYNCVAAQAVVVSSEWKQRDEFVAALKEALDTAPDRAAYYPGSDSRVAGATASFPTAARLGENGGRVLVTDLEPGAYAPLLQTEYFAPVLGVIDLPHGGAEFAAHAADLVNEDFIGTLGVNIVAAPQTIRELGAEFDSLLESLRYGTIAVNAWTGVGYLTATATWGAFPGHTLNDVQSGIGVVHNALLIDRPERTVVRGPFRPSPRSILNREMSISPKPPWFVTNRTAATTGRLLTGFAGAPSWTRLPAIFASALRG</sequence>
<feature type="domain" description="Aldehyde dehydrogenase" evidence="3">
    <location>
        <begin position="235"/>
        <end position="366"/>
    </location>
</feature>
<evidence type="ECO:0000313" key="5">
    <source>
        <dbReference type="Proteomes" id="UP000186108"/>
    </source>
</evidence>
<dbReference type="AlphaFoldDB" id="A0A1B1KBF6"/>
<dbReference type="Pfam" id="PF00171">
    <property type="entry name" value="Aldedh"/>
    <property type="match status" value="1"/>
</dbReference>
<dbReference type="InterPro" id="IPR015590">
    <property type="entry name" value="Aldehyde_DH_dom"/>
</dbReference>
<dbReference type="PANTHER" id="PTHR43353:SF5">
    <property type="entry name" value="SUCCINATE-SEMIALDEHYDE DEHYDROGENASE, MITOCHONDRIAL"/>
    <property type="match status" value="1"/>
</dbReference>
<dbReference type="PANTHER" id="PTHR43353">
    <property type="entry name" value="SUCCINATE-SEMIALDEHYDE DEHYDROGENASE, MITOCHONDRIAL"/>
    <property type="match status" value="1"/>
</dbReference>
<name>A0A1B1KBF6_RHOOP</name>
<dbReference type="Gene3D" id="3.40.309.10">
    <property type="entry name" value="Aldehyde Dehydrogenase, Chain A, domain 2"/>
    <property type="match status" value="1"/>
</dbReference>
<reference evidence="4 5" key="1">
    <citation type="submission" date="2014-07" db="EMBL/GenBank/DDBJ databases">
        <authorList>
            <person name="Zhang J.E."/>
            <person name="Yang H."/>
            <person name="Guo J."/>
            <person name="Deng Z."/>
            <person name="Luo H."/>
            <person name="Luo M."/>
            <person name="Zhao B."/>
        </authorList>
    </citation>
    <scope>NUCLEOTIDE SEQUENCE [LARGE SCALE GENOMIC DNA]</scope>
    <source>
        <strain evidence="4 5">1CP</strain>
    </source>
</reference>
<proteinExistence type="predicted"/>
<feature type="region of interest" description="Disordered" evidence="2">
    <location>
        <begin position="1"/>
        <end position="31"/>
    </location>
</feature>
<protein>
    <submittedName>
        <fullName evidence="4">Aldehyde dehydrogenase</fullName>
    </submittedName>
</protein>
<evidence type="ECO:0000256" key="1">
    <source>
        <dbReference type="ARBA" id="ARBA00023002"/>
    </source>
</evidence>
<dbReference type="InterPro" id="IPR016163">
    <property type="entry name" value="Ald_DH_C"/>
</dbReference>
<dbReference type="InterPro" id="IPR016161">
    <property type="entry name" value="Ald_DH/histidinol_DH"/>
</dbReference>
<dbReference type="SUPFAM" id="SSF53720">
    <property type="entry name" value="ALDH-like"/>
    <property type="match status" value="1"/>
</dbReference>
<evidence type="ECO:0000259" key="3">
    <source>
        <dbReference type="Pfam" id="PF00171"/>
    </source>
</evidence>
<evidence type="ECO:0000256" key="2">
    <source>
        <dbReference type="SAM" id="MobiDB-lite"/>
    </source>
</evidence>
<dbReference type="Proteomes" id="UP000186108">
    <property type="component" value="Chromosome"/>
</dbReference>
<dbReference type="Gene3D" id="3.40.605.10">
    <property type="entry name" value="Aldehyde Dehydrogenase, Chain A, domain 1"/>
    <property type="match status" value="1"/>
</dbReference>